<dbReference type="HOGENOM" id="CLU_169035_0_0_9"/>
<evidence type="ECO:0000313" key="1">
    <source>
        <dbReference type="EMBL" id="CDD11169.1"/>
    </source>
</evidence>
<name>R6WW57_9FIRM</name>
<protein>
    <recommendedName>
        <fullName evidence="3">Cytoplasmic protein</fullName>
    </recommendedName>
</protein>
<accession>R6WW57</accession>
<evidence type="ECO:0008006" key="3">
    <source>
        <dbReference type="Google" id="ProtNLM"/>
    </source>
</evidence>
<dbReference type="Proteomes" id="UP000014937">
    <property type="component" value="Unassembled WGS sequence"/>
</dbReference>
<dbReference type="AlphaFoldDB" id="R6WW57"/>
<gene>
    <name evidence="1" type="ORF">BN587_00367</name>
</gene>
<sequence length="97" mass="11590">MQKINFHKNDNTEQKCEPDYITAHEYCMFNRRLLEHDKRCGCFHCLKVFDTKELEWVDFGLTALCPYCGIDAVIGESAGYPLTEEFLQKMRDYWFSY</sequence>
<proteinExistence type="predicted"/>
<organism evidence="1 2">
    <name type="scientific">Phascolarctobacterium succinatutens CAG:287</name>
    <dbReference type="NCBI Taxonomy" id="1263101"/>
    <lineage>
        <taxon>Bacteria</taxon>
        <taxon>Bacillati</taxon>
        <taxon>Bacillota</taxon>
        <taxon>Negativicutes</taxon>
        <taxon>Acidaminococcales</taxon>
        <taxon>Acidaminococcaceae</taxon>
        <taxon>Phascolarctobacterium</taxon>
    </lineage>
</organism>
<comment type="caution">
    <text evidence="1">The sequence shown here is derived from an EMBL/GenBank/DDBJ whole genome shotgun (WGS) entry which is preliminary data.</text>
</comment>
<evidence type="ECO:0000313" key="2">
    <source>
        <dbReference type="Proteomes" id="UP000014937"/>
    </source>
</evidence>
<dbReference type="EMBL" id="CBGL010000075">
    <property type="protein sequence ID" value="CDD11169.1"/>
    <property type="molecule type" value="Genomic_DNA"/>
</dbReference>
<reference evidence="1" key="1">
    <citation type="submission" date="2012-11" db="EMBL/GenBank/DDBJ databases">
        <title>Dependencies among metagenomic species, viruses, plasmids and units of genetic variation.</title>
        <authorList>
            <person name="Nielsen H.B."/>
            <person name="Almeida M."/>
            <person name="Juncker A.S."/>
            <person name="Rasmussen S."/>
            <person name="Li J."/>
            <person name="Sunagawa S."/>
            <person name="Plichta D."/>
            <person name="Gautier L."/>
            <person name="Le Chatelier E."/>
            <person name="Peletier E."/>
            <person name="Bonde I."/>
            <person name="Nielsen T."/>
            <person name="Manichanh C."/>
            <person name="Arumugam M."/>
            <person name="Batto J."/>
            <person name="Santos M.B.Q.D."/>
            <person name="Blom N."/>
            <person name="Borruel N."/>
            <person name="Burgdorf K.S."/>
            <person name="Boumezbeur F."/>
            <person name="Casellas F."/>
            <person name="Dore J."/>
            <person name="Guarner F."/>
            <person name="Hansen T."/>
            <person name="Hildebrand F."/>
            <person name="Kaas R.S."/>
            <person name="Kennedy S."/>
            <person name="Kristiansen K."/>
            <person name="Kultima J.R."/>
            <person name="Leonard P."/>
            <person name="Levenez F."/>
            <person name="Lund O."/>
            <person name="Moumen B."/>
            <person name="Le Paslier D."/>
            <person name="Pons N."/>
            <person name="Pedersen O."/>
            <person name="Prifti E."/>
            <person name="Qin J."/>
            <person name="Raes J."/>
            <person name="Tap J."/>
            <person name="Tims S."/>
            <person name="Ussery D.W."/>
            <person name="Yamada T."/>
            <person name="MetaHit consortium"/>
            <person name="Renault P."/>
            <person name="Sicheritz-Ponten T."/>
            <person name="Bork P."/>
            <person name="Wang J."/>
            <person name="Brunak S."/>
            <person name="Ehrlich S.D."/>
        </authorList>
    </citation>
    <scope>NUCLEOTIDE SEQUENCE [LARGE SCALE GENOMIC DNA]</scope>
</reference>